<dbReference type="InterPro" id="IPR047259">
    <property type="entry name" value="QUIRKY-like"/>
</dbReference>
<reference evidence="3 4" key="1">
    <citation type="submission" date="2019-09" db="EMBL/GenBank/DDBJ databases">
        <authorList>
            <person name="Ou C."/>
        </authorList>
    </citation>
    <scope>NUCLEOTIDE SEQUENCE [LARGE SCALE GENOMIC DNA]</scope>
    <source>
        <strain evidence="3">S2</strain>
        <tissue evidence="3">Leaf</tissue>
    </source>
</reference>
<gene>
    <name evidence="3" type="ORF">D8674_011755</name>
</gene>
<dbReference type="InterPro" id="IPR035892">
    <property type="entry name" value="C2_domain_sf"/>
</dbReference>
<dbReference type="Proteomes" id="UP000327157">
    <property type="component" value="Chromosome 14"/>
</dbReference>
<dbReference type="SUPFAM" id="SSF49562">
    <property type="entry name" value="C2 domain (Calcium/lipid-binding domain, CaLB)"/>
    <property type="match status" value="3"/>
</dbReference>
<feature type="region of interest" description="Disordered" evidence="1">
    <location>
        <begin position="124"/>
        <end position="143"/>
    </location>
</feature>
<evidence type="ECO:0000313" key="4">
    <source>
        <dbReference type="Proteomes" id="UP000327157"/>
    </source>
</evidence>
<dbReference type="PANTHER" id="PTHR31425:SF52">
    <property type="entry name" value="MULTIPLE C2 DOMAIN AND TRANSMEMBRANE REGION PROTEIN 7"/>
    <property type="match status" value="1"/>
</dbReference>
<comment type="caution">
    <text evidence="3">The sequence shown here is derived from an EMBL/GenBank/DDBJ whole genome shotgun (WGS) entry which is preliminary data.</text>
</comment>
<dbReference type="SMART" id="SM00239">
    <property type="entry name" value="C2"/>
    <property type="match status" value="2"/>
</dbReference>
<dbReference type="Pfam" id="PF00168">
    <property type="entry name" value="C2"/>
    <property type="match status" value="3"/>
</dbReference>
<dbReference type="PROSITE" id="PS50004">
    <property type="entry name" value="C2"/>
    <property type="match status" value="2"/>
</dbReference>
<evidence type="ECO:0000313" key="3">
    <source>
        <dbReference type="EMBL" id="KAB2608587.1"/>
    </source>
</evidence>
<accession>A0A5N5G0H0</accession>
<reference evidence="3 4" key="3">
    <citation type="submission" date="2019-11" db="EMBL/GenBank/DDBJ databases">
        <title>A de novo genome assembly of a pear dwarfing rootstock.</title>
        <authorList>
            <person name="Wang F."/>
            <person name="Wang J."/>
            <person name="Li S."/>
            <person name="Zhang Y."/>
            <person name="Fang M."/>
            <person name="Ma L."/>
            <person name="Zhao Y."/>
            <person name="Jiang S."/>
        </authorList>
    </citation>
    <scope>NUCLEOTIDE SEQUENCE [LARGE SCALE GENOMIC DNA]</scope>
    <source>
        <strain evidence="3">S2</strain>
        <tissue evidence="3">Leaf</tissue>
    </source>
</reference>
<feature type="domain" description="C2" evidence="2">
    <location>
        <begin position="1"/>
        <end position="108"/>
    </location>
</feature>
<dbReference type="EMBL" id="SMOL01000553">
    <property type="protein sequence ID" value="KAB2608587.1"/>
    <property type="molecule type" value="Genomic_DNA"/>
</dbReference>
<sequence length="388" mass="44295">MNNLKLGVDMDSAHNLLPKDREGSSNAFAELYFDGQRFRTTIKEKDLNPVWNESFYFNISDLSNLHYLTLEVYVNNNVKATYSSIFSHVRGKLGLKVYVTDDPSIKSYSPVPSAESLANAYPSTAHGHTEAISNPNHASSTPDEHYVPKYEANKMKQEQPQPTKLVHMHSVASSQPVDFALKETSPYLGGGRVVCGHVIHGDKTTNTYDLVERMYFLYVRVVKARELPAMDVTRSLDLFVEVKIGNYRGITKHFEKQQNPMRPFLMHGIFYAATPVDSTPVASTSIRSKVYDALRLWYVHNNLIEAQDLFVAESNRFLESYVKARNLNPFWNEDLLFVTSEPFEDHLIILVEDHVNPGRDEIIRRVILPLNVVDRHDDDRMTLPYGLI</sequence>
<keyword evidence="3" id="KW-0472">Membrane</keyword>
<dbReference type="OrthoDB" id="67700at2759"/>
<evidence type="ECO:0000259" key="2">
    <source>
        <dbReference type="PROSITE" id="PS50004"/>
    </source>
</evidence>
<feature type="compositionally biased region" description="Polar residues" evidence="1">
    <location>
        <begin position="131"/>
        <end position="141"/>
    </location>
</feature>
<organism evidence="3 4">
    <name type="scientific">Pyrus ussuriensis x Pyrus communis</name>
    <dbReference type="NCBI Taxonomy" id="2448454"/>
    <lineage>
        <taxon>Eukaryota</taxon>
        <taxon>Viridiplantae</taxon>
        <taxon>Streptophyta</taxon>
        <taxon>Embryophyta</taxon>
        <taxon>Tracheophyta</taxon>
        <taxon>Spermatophyta</taxon>
        <taxon>Magnoliopsida</taxon>
        <taxon>eudicotyledons</taxon>
        <taxon>Gunneridae</taxon>
        <taxon>Pentapetalae</taxon>
        <taxon>rosids</taxon>
        <taxon>fabids</taxon>
        <taxon>Rosales</taxon>
        <taxon>Rosaceae</taxon>
        <taxon>Amygdaloideae</taxon>
        <taxon>Maleae</taxon>
        <taxon>Pyrus</taxon>
    </lineage>
</organism>
<proteinExistence type="predicted"/>
<dbReference type="PANTHER" id="PTHR31425">
    <property type="entry name" value="PHOSPHORIBOSYLANTHRANILATE TRANSFERASE ISOFORM 1"/>
    <property type="match status" value="1"/>
</dbReference>
<evidence type="ECO:0000256" key="1">
    <source>
        <dbReference type="SAM" id="MobiDB-lite"/>
    </source>
</evidence>
<protein>
    <submittedName>
        <fullName evidence="3">Multiple C2 and transmembrane domain-containing protein 1</fullName>
    </submittedName>
</protein>
<keyword evidence="3" id="KW-0812">Transmembrane</keyword>
<dbReference type="Gene3D" id="2.60.40.150">
    <property type="entry name" value="C2 domain"/>
    <property type="match status" value="3"/>
</dbReference>
<keyword evidence="4" id="KW-1185">Reference proteome</keyword>
<dbReference type="AlphaFoldDB" id="A0A5N5G0H0"/>
<name>A0A5N5G0H0_9ROSA</name>
<feature type="domain" description="C2" evidence="2">
    <location>
        <begin position="198"/>
        <end position="385"/>
    </location>
</feature>
<dbReference type="InterPro" id="IPR000008">
    <property type="entry name" value="C2_dom"/>
</dbReference>
<reference evidence="4" key="2">
    <citation type="submission" date="2019-10" db="EMBL/GenBank/DDBJ databases">
        <title>A de novo genome assembly of a pear dwarfing rootstock.</title>
        <authorList>
            <person name="Wang F."/>
            <person name="Wang J."/>
            <person name="Li S."/>
            <person name="Zhang Y."/>
            <person name="Fang M."/>
            <person name="Ma L."/>
            <person name="Zhao Y."/>
            <person name="Jiang S."/>
        </authorList>
    </citation>
    <scope>NUCLEOTIDE SEQUENCE [LARGE SCALE GENOMIC DNA]</scope>
</reference>